<organism evidence="4">
    <name type="scientific">freshwater metagenome</name>
    <dbReference type="NCBI Taxonomy" id="449393"/>
    <lineage>
        <taxon>unclassified sequences</taxon>
        <taxon>metagenomes</taxon>
        <taxon>ecological metagenomes</taxon>
    </lineage>
</organism>
<dbReference type="Gene3D" id="3.30.565.10">
    <property type="entry name" value="Histidine kinase-like ATPase, C-terminal domain"/>
    <property type="match status" value="1"/>
</dbReference>
<dbReference type="EMBL" id="CAFBRV010000009">
    <property type="protein sequence ID" value="CAB5105564.1"/>
    <property type="molecule type" value="Genomic_DNA"/>
</dbReference>
<dbReference type="GO" id="GO:0000155">
    <property type="term" value="F:phosphorelay sensor kinase activity"/>
    <property type="evidence" value="ECO:0007669"/>
    <property type="project" value="InterPro"/>
</dbReference>
<name>A0A6J7VQZ8_9ZZZZ</name>
<accession>A0A6J7VQZ8</accession>
<dbReference type="Pfam" id="PF07730">
    <property type="entry name" value="HisKA_3"/>
    <property type="match status" value="1"/>
</dbReference>
<gene>
    <name evidence="4" type="ORF">UFOPK4410_00212</name>
</gene>
<dbReference type="GO" id="GO:0046983">
    <property type="term" value="F:protein dimerization activity"/>
    <property type="evidence" value="ECO:0007669"/>
    <property type="project" value="InterPro"/>
</dbReference>
<evidence type="ECO:0000313" key="4">
    <source>
        <dbReference type="EMBL" id="CAB5105564.1"/>
    </source>
</evidence>
<dbReference type="InterPro" id="IPR036890">
    <property type="entry name" value="HATPase_C_sf"/>
</dbReference>
<evidence type="ECO:0000256" key="1">
    <source>
        <dbReference type="ARBA" id="ARBA00022679"/>
    </source>
</evidence>
<sequence>MDQNERVRLAQDLHDGIAQDLVGLGYRLDALIAANGTPLEIRSELRTLRFAISDLVEKVRNEIFELRTSSKTLISATPFENATNFELERVFAELLRNVQVHSKANKLTITVHDNGVGGAISKPGHHGLTGISERVTNLNGTLSIESESDGTKVCVSVPLVLR</sequence>
<protein>
    <submittedName>
        <fullName evidence="4">Unannotated protein</fullName>
    </submittedName>
</protein>
<evidence type="ECO:0000259" key="3">
    <source>
        <dbReference type="Pfam" id="PF07730"/>
    </source>
</evidence>
<feature type="domain" description="Signal transduction histidine kinase subgroup 3 dimerisation and phosphoacceptor" evidence="3">
    <location>
        <begin position="5"/>
        <end position="69"/>
    </location>
</feature>
<reference evidence="4" key="1">
    <citation type="submission" date="2020-05" db="EMBL/GenBank/DDBJ databases">
        <authorList>
            <person name="Chiriac C."/>
            <person name="Salcher M."/>
            <person name="Ghai R."/>
            <person name="Kavagutti S V."/>
        </authorList>
    </citation>
    <scope>NUCLEOTIDE SEQUENCE</scope>
</reference>
<dbReference type="InterPro" id="IPR011712">
    <property type="entry name" value="Sig_transdc_His_kin_sub3_dim/P"/>
</dbReference>
<dbReference type="GO" id="GO:0016020">
    <property type="term" value="C:membrane"/>
    <property type="evidence" value="ECO:0007669"/>
    <property type="project" value="InterPro"/>
</dbReference>
<keyword evidence="2" id="KW-0418">Kinase</keyword>
<dbReference type="CDD" id="cd16917">
    <property type="entry name" value="HATPase_UhpB-NarQ-NarX-like"/>
    <property type="match status" value="1"/>
</dbReference>
<evidence type="ECO:0000256" key="2">
    <source>
        <dbReference type="ARBA" id="ARBA00022777"/>
    </source>
</evidence>
<dbReference type="AlphaFoldDB" id="A0A6J7VQZ8"/>
<dbReference type="InterPro" id="IPR050482">
    <property type="entry name" value="Sensor_HK_TwoCompSys"/>
</dbReference>
<dbReference type="PANTHER" id="PTHR24421">
    <property type="entry name" value="NITRATE/NITRITE SENSOR PROTEIN NARX-RELATED"/>
    <property type="match status" value="1"/>
</dbReference>
<dbReference type="SUPFAM" id="SSF55874">
    <property type="entry name" value="ATPase domain of HSP90 chaperone/DNA topoisomerase II/histidine kinase"/>
    <property type="match status" value="1"/>
</dbReference>
<proteinExistence type="predicted"/>
<keyword evidence="1" id="KW-0808">Transferase</keyword>